<keyword evidence="3" id="KW-0238">DNA-binding</keyword>
<feature type="domain" description="HTH luxR-type" evidence="6">
    <location>
        <begin position="144"/>
        <end position="208"/>
    </location>
</feature>
<keyword evidence="9" id="KW-1185">Reference proteome</keyword>
<dbReference type="Gene3D" id="3.40.50.2300">
    <property type="match status" value="1"/>
</dbReference>
<dbReference type="PROSITE" id="PS50110">
    <property type="entry name" value="RESPONSE_REGULATORY"/>
    <property type="match status" value="1"/>
</dbReference>
<evidence type="ECO:0000259" key="6">
    <source>
        <dbReference type="PROSITE" id="PS50043"/>
    </source>
</evidence>
<evidence type="ECO:0000256" key="3">
    <source>
        <dbReference type="ARBA" id="ARBA00023125"/>
    </source>
</evidence>
<dbReference type="InterPro" id="IPR058245">
    <property type="entry name" value="NreC/VraR/RcsB-like_REC"/>
</dbReference>
<evidence type="ECO:0000256" key="1">
    <source>
        <dbReference type="ARBA" id="ARBA00022553"/>
    </source>
</evidence>
<dbReference type="RefSeq" id="WP_073371857.1">
    <property type="nucleotide sequence ID" value="NZ_FQWB01000009.1"/>
</dbReference>
<reference evidence="9" key="1">
    <citation type="submission" date="2016-11" db="EMBL/GenBank/DDBJ databases">
        <authorList>
            <person name="Varghese N."/>
            <person name="Submissions S."/>
        </authorList>
    </citation>
    <scope>NUCLEOTIDE SEQUENCE [LARGE SCALE GENOMIC DNA]</scope>
    <source>
        <strain evidence="9">DSM 19978</strain>
    </source>
</reference>
<dbReference type="SUPFAM" id="SSF46894">
    <property type="entry name" value="C-terminal effector domain of the bipartite response regulators"/>
    <property type="match status" value="1"/>
</dbReference>
<dbReference type="InterPro" id="IPR001789">
    <property type="entry name" value="Sig_transdc_resp-reg_receiver"/>
</dbReference>
<dbReference type="AlphaFoldDB" id="A0A1M5P9F5"/>
<dbReference type="SMART" id="SM00448">
    <property type="entry name" value="REC"/>
    <property type="match status" value="1"/>
</dbReference>
<evidence type="ECO:0000313" key="8">
    <source>
        <dbReference type="EMBL" id="SHG97873.1"/>
    </source>
</evidence>
<evidence type="ECO:0000259" key="7">
    <source>
        <dbReference type="PROSITE" id="PS50110"/>
    </source>
</evidence>
<dbReference type="Proteomes" id="UP000184516">
    <property type="component" value="Unassembled WGS sequence"/>
</dbReference>
<sequence length="208" mass="23181">MIIHVGIVEDEKEIRESLAVLINGSEGFTCVHTFETAEEAIIAIPTLNIDVVLMDIHLPGKDGIQCIAELKPQDAAVQYLMCTSFEDTDSVFKALKAGASGYLTKTTQPSKILDAIVEVYKGGSPMSSHIARKVVDSFHSSNRENSEMKKLSEREKEILHLLSQGLRYKEIADKLFLSTETVRTHIRNIYEKLQVNSRTEALNKTSSK</sequence>
<dbReference type="Pfam" id="PF00196">
    <property type="entry name" value="GerE"/>
    <property type="match status" value="1"/>
</dbReference>
<feature type="modified residue" description="4-aspartylphosphate" evidence="5">
    <location>
        <position position="55"/>
    </location>
</feature>
<dbReference type="PANTHER" id="PTHR43214:SF24">
    <property type="entry name" value="TRANSCRIPTIONAL REGULATORY PROTEIN NARL-RELATED"/>
    <property type="match status" value="1"/>
</dbReference>
<dbReference type="STRING" id="468056.SAMN05443549_10998"/>
<dbReference type="InterPro" id="IPR000792">
    <property type="entry name" value="Tscrpt_reg_LuxR_C"/>
</dbReference>
<evidence type="ECO:0000256" key="2">
    <source>
        <dbReference type="ARBA" id="ARBA00023015"/>
    </source>
</evidence>
<protein>
    <submittedName>
        <fullName evidence="8">Two component transcriptional regulator, LuxR family</fullName>
    </submittedName>
</protein>
<dbReference type="CDD" id="cd06170">
    <property type="entry name" value="LuxR_C_like"/>
    <property type="match status" value="1"/>
</dbReference>
<gene>
    <name evidence="8" type="ORF">SAMN05443549_10998</name>
</gene>
<dbReference type="PROSITE" id="PS00622">
    <property type="entry name" value="HTH_LUXR_1"/>
    <property type="match status" value="1"/>
</dbReference>
<name>A0A1M5P9F5_9FLAO</name>
<dbReference type="OrthoDB" id="9797341at2"/>
<dbReference type="CDD" id="cd17535">
    <property type="entry name" value="REC_NarL-like"/>
    <property type="match status" value="1"/>
</dbReference>
<evidence type="ECO:0000313" key="9">
    <source>
        <dbReference type="Proteomes" id="UP000184516"/>
    </source>
</evidence>
<dbReference type="GO" id="GO:0006355">
    <property type="term" value="P:regulation of DNA-templated transcription"/>
    <property type="evidence" value="ECO:0007669"/>
    <property type="project" value="InterPro"/>
</dbReference>
<feature type="domain" description="Response regulatory" evidence="7">
    <location>
        <begin position="4"/>
        <end position="120"/>
    </location>
</feature>
<proteinExistence type="predicted"/>
<dbReference type="PRINTS" id="PR00038">
    <property type="entry name" value="HTHLUXR"/>
</dbReference>
<accession>A0A1M5P9F5</accession>
<evidence type="ECO:0000256" key="5">
    <source>
        <dbReference type="PROSITE-ProRule" id="PRU00169"/>
    </source>
</evidence>
<dbReference type="EMBL" id="FQWB01000009">
    <property type="protein sequence ID" value="SHG97873.1"/>
    <property type="molecule type" value="Genomic_DNA"/>
</dbReference>
<dbReference type="InterPro" id="IPR039420">
    <property type="entry name" value="WalR-like"/>
</dbReference>
<organism evidence="8 9">
    <name type="scientific">Flavobacterium fluvii</name>
    <dbReference type="NCBI Taxonomy" id="468056"/>
    <lineage>
        <taxon>Bacteria</taxon>
        <taxon>Pseudomonadati</taxon>
        <taxon>Bacteroidota</taxon>
        <taxon>Flavobacteriia</taxon>
        <taxon>Flavobacteriales</taxon>
        <taxon>Flavobacteriaceae</taxon>
        <taxon>Flavobacterium</taxon>
    </lineage>
</organism>
<dbReference type="InterPro" id="IPR011006">
    <property type="entry name" value="CheY-like_superfamily"/>
</dbReference>
<evidence type="ECO:0000256" key="4">
    <source>
        <dbReference type="ARBA" id="ARBA00023163"/>
    </source>
</evidence>
<keyword evidence="2" id="KW-0805">Transcription regulation</keyword>
<dbReference type="InterPro" id="IPR016032">
    <property type="entry name" value="Sig_transdc_resp-reg_C-effctor"/>
</dbReference>
<dbReference type="PROSITE" id="PS50043">
    <property type="entry name" value="HTH_LUXR_2"/>
    <property type="match status" value="1"/>
</dbReference>
<keyword evidence="4" id="KW-0804">Transcription</keyword>
<dbReference type="GO" id="GO:0000160">
    <property type="term" value="P:phosphorelay signal transduction system"/>
    <property type="evidence" value="ECO:0007669"/>
    <property type="project" value="InterPro"/>
</dbReference>
<dbReference type="SUPFAM" id="SSF52172">
    <property type="entry name" value="CheY-like"/>
    <property type="match status" value="1"/>
</dbReference>
<keyword evidence="1 5" id="KW-0597">Phosphoprotein</keyword>
<dbReference type="PANTHER" id="PTHR43214">
    <property type="entry name" value="TWO-COMPONENT RESPONSE REGULATOR"/>
    <property type="match status" value="1"/>
</dbReference>
<dbReference type="SMART" id="SM00421">
    <property type="entry name" value="HTH_LUXR"/>
    <property type="match status" value="1"/>
</dbReference>
<dbReference type="Pfam" id="PF00072">
    <property type="entry name" value="Response_reg"/>
    <property type="match status" value="1"/>
</dbReference>
<dbReference type="GO" id="GO:0003677">
    <property type="term" value="F:DNA binding"/>
    <property type="evidence" value="ECO:0007669"/>
    <property type="project" value="UniProtKB-KW"/>
</dbReference>